<evidence type="ECO:0000313" key="1">
    <source>
        <dbReference type="EMBL" id="MBB6251711.1"/>
    </source>
</evidence>
<gene>
    <name evidence="1" type="ORF">FHS74_002262</name>
</gene>
<organism evidence="1 2">
    <name type="scientific">Nitrospirillum iridis</name>
    <dbReference type="NCBI Taxonomy" id="765888"/>
    <lineage>
        <taxon>Bacteria</taxon>
        <taxon>Pseudomonadati</taxon>
        <taxon>Pseudomonadota</taxon>
        <taxon>Alphaproteobacteria</taxon>
        <taxon>Rhodospirillales</taxon>
        <taxon>Azospirillaceae</taxon>
        <taxon>Nitrospirillum</taxon>
    </lineage>
</organism>
<name>A0A7X0AYL1_9PROT</name>
<evidence type="ECO:0000313" key="2">
    <source>
        <dbReference type="Proteomes" id="UP000539175"/>
    </source>
</evidence>
<sequence length="30" mass="3570">MRKAQLMIVRLVLAILRLEQARIPNARPLW</sequence>
<accession>A0A7X0AYL1</accession>
<dbReference type="Proteomes" id="UP000539175">
    <property type="component" value="Unassembled WGS sequence"/>
</dbReference>
<reference evidence="1 2" key="1">
    <citation type="submission" date="2020-08" db="EMBL/GenBank/DDBJ databases">
        <title>Genomic Encyclopedia of Type Strains, Phase IV (KMG-IV): sequencing the most valuable type-strain genomes for metagenomic binning, comparative biology and taxonomic classification.</title>
        <authorList>
            <person name="Goeker M."/>
        </authorList>
    </citation>
    <scope>NUCLEOTIDE SEQUENCE [LARGE SCALE GENOMIC DNA]</scope>
    <source>
        <strain evidence="1 2">DSM 22198</strain>
    </source>
</reference>
<dbReference type="AlphaFoldDB" id="A0A7X0AYL1"/>
<keyword evidence="2" id="KW-1185">Reference proteome</keyword>
<proteinExistence type="predicted"/>
<dbReference type="EMBL" id="JACIIZ010000005">
    <property type="protein sequence ID" value="MBB6251711.1"/>
    <property type="molecule type" value="Genomic_DNA"/>
</dbReference>
<protein>
    <submittedName>
        <fullName evidence="1">Uncharacterized protein</fullName>
    </submittedName>
</protein>
<comment type="caution">
    <text evidence="1">The sequence shown here is derived from an EMBL/GenBank/DDBJ whole genome shotgun (WGS) entry which is preliminary data.</text>
</comment>